<sequence length="167" mass="19328">MRRNLFLYLFIFAALIALILYVNGRNYQESIEKDVISLRAKTQEQEALLDSIADARLDQPLNFTLEQHQEAKNYFEKLGWTSERVQQNVTDQLLELNLTAGGNPLVPFTGQGRGFQVNDTRFVNHKWVLVNFSDNNQWGELLVTYTIVDEENITLETTAAVLNDRYR</sequence>
<dbReference type="OrthoDB" id="1451701at2"/>
<evidence type="ECO:0008006" key="3">
    <source>
        <dbReference type="Google" id="ProtNLM"/>
    </source>
</evidence>
<accession>A0A2S9WTD9</accession>
<reference evidence="1 2" key="1">
    <citation type="submission" date="2016-11" db="EMBL/GenBank/DDBJ databases">
        <title>Trade-off between light-utilization and light-protection in marine flavobacteria.</title>
        <authorList>
            <person name="Kumagai Y."/>
        </authorList>
    </citation>
    <scope>NUCLEOTIDE SEQUENCE [LARGE SCALE GENOMIC DNA]</scope>
    <source>
        <strain evidence="1 2">JCM 17109</strain>
    </source>
</reference>
<dbReference type="EMBL" id="MQUC01000003">
    <property type="protein sequence ID" value="PRP66720.1"/>
    <property type="molecule type" value="Genomic_DNA"/>
</dbReference>
<evidence type="ECO:0000313" key="1">
    <source>
        <dbReference type="EMBL" id="PRP66720.1"/>
    </source>
</evidence>
<dbReference type="RefSeq" id="WP_105982519.1">
    <property type="nucleotide sequence ID" value="NZ_MQUC01000003.1"/>
</dbReference>
<dbReference type="AlphaFoldDB" id="A0A2S9WTD9"/>
<name>A0A2S9WTD9_9FLAO</name>
<dbReference type="Proteomes" id="UP000239532">
    <property type="component" value="Unassembled WGS sequence"/>
</dbReference>
<proteinExistence type="predicted"/>
<gene>
    <name evidence="1" type="ORF">BST86_06205</name>
</gene>
<evidence type="ECO:0000313" key="2">
    <source>
        <dbReference type="Proteomes" id="UP000239532"/>
    </source>
</evidence>
<comment type="caution">
    <text evidence="1">The sequence shown here is derived from an EMBL/GenBank/DDBJ whole genome shotgun (WGS) entry which is preliminary data.</text>
</comment>
<organism evidence="1 2">
    <name type="scientific">Nonlabens agnitus</name>
    <dbReference type="NCBI Taxonomy" id="870484"/>
    <lineage>
        <taxon>Bacteria</taxon>
        <taxon>Pseudomonadati</taxon>
        <taxon>Bacteroidota</taxon>
        <taxon>Flavobacteriia</taxon>
        <taxon>Flavobacteriales</taxon>
        <taxon>Flavobacteriaceae</taxon>
        <taxon>Nonlabens</taxon>
    </lineage>
</organism>
<keyword evidence="2" id="KW-1185">Reference proteome</keyword>
<protein>
    <recommendedName>
        <fullName evidence="3">Hydrolase</fullName>
    </recommendedName>
</protein>